<proteinExistence type="predicted"/>
<organism evidence="2 3">
    <name type="scientific">Hydrogenophaga borbori</name>
    <dbReference type="NCBI Taxonomy" id="2294117"/>
    <lineage>
        <taxon>Bacteria</taxon>
        <taxon>Pseudomonadati</taxon>
        <taxon>Pseudomonadota</taxon>
        <taxon>Betaproteobacteria</taxon>
        <taxon>Burkholderiales</taxon>
        <taxon>Comamonadaceae</taxon>
        <taxon>Hydrogenophaga</taxon>
    </lineage>
</organism>
<dbReference type="EMBL" id="QVLS01000005">
    <property type="protein sequence ID" value="RFP79168.1"/>
    <property type="molecule type" value="Genomic_DNA"/>
</dbReference>
<comment type="caution">
    <text evidence="2">The sequence shown here is derived from an EMBL/GenBank/DDBJ whole genome shotgun (WGS) entry which is preliminary data.</text>
</comment>
<name>A0A372EJT4_9BURK</name>
<feature type="region of interest" description="Disordered" evidence="1">
    <location>
        <begin position="1"/>
        <end position="22"/>
    </location>
</feature>
<gene>
    <name evidence="2" type="ORF">DY262_09280</name>
</gene>
<sequence>MSSADRWHHKCTAAQPITPPPENLAPSQNELRAAGAAATSFNAVLQHGVRNNYIYIHRHKKGGLEYFATNAWSAYQSLRDVFKPVSYTQAHRQTRARVAAMYATLSRDEGRPDVAEAAKNVLNLLDQQKKGVVNTAALRQASLRLCAALNAASAPGGPVTRPLPEIRIGRLNPQGEHVLASTALSALRDHVNRLPVGSVLLQYGNNDASDPWVYAGARRPDDALADEERALNRDLERDFADTLHFLARQHQVDDKDPAWWPALGLIQHVNTQTKADKPITVTAELRQRLDALCSSLPVR</sequence>
<keyword evidence="3" id="KW-1185">Reference proteome</keyword>
<evidence type="ECO:0000256" key="1">
    <source>
        <dbReference type="SAM" id="MobiDB-lite"/>
    </source>
</evidence>
<dbReference type="AlphaFoldDB" id="A0A372EJT4"/>
<evidence type="ECO:0000313" key="2">
    <source>
        <dbReference type="EMBL" id="RFP79168.1"/>
    </source>
</evidence>
<reference evidence="2 3" key="1">
    <citation type="submission" date="2018-08" db="EMBL/GenBank/DDBJ databases">
        <title>Hydrogenophaga sp. LA-38 isolated from sludge.</title>
        <authorList>
            <person name="Im W.-T."/>
        </authorList>
    </citation>
    <scope>NUCLEOTIDE SEQUENCE [LARGE SCALE GENOMIC DNA]</scope>
    <source>
        <strain evidence="2 3">LA-38</strain>
    </source>
</reference>
<protein>
    <submittedName>
        <fullName evidence="2">Uncharacterized protein</fullName>
    </submittedName>
</protein>
<dbReference type="RefSeq" id="WP_116958641.1">
    <property type="nucleotide sequence ID" value="NZ_QVLS01000005.1"/>
</dbReference>
<evidence type="ECO:0000313" key="3">
    <source>
        <dbReference type="Proteomes" id="UP000261931"/>
    </source>
</evidence>
<accession>A0A372EJT4</accession>
<dbReference type="Proteomes" id="UP000261931">
    <property type="component" value="Unassembled WGS sequence"/>
</dbReference>